<sequence length="497" mass="54254">MEESMQKKTNRTLVLIALVLSMFMAAIEGTIVATAMPNIVADLGGFRLYSWVFSGFLLMQAITTMIFGKLADLFGRKPIFIIGVSIFLIGSLLCGFATTMTMLVIFRLLQGVGAGAIQPIVTTIVGDMYTVKERAKVQGYLASVWGISSVIGPLLGGIIVQFVEWSWIFWMNIPLGIIGLLGVIRYFHEQVNKEKKAIDYNGAGLFLIGISSLIIVFVQAGTVWAWLDWETISLFSLFIIFMIVFIFQEGKAPSPIMPLFLWRNKLILIANLATFFSGMIILGLSSFLPTYVQGVMGESAIIAGFTLSTLSIGWPISSTIAGHLVLKIGFRKTALLGGCALLIGTFMFFCLTAEKGPIYAGISSFIVGVGMGLSSTTFIVSIQNHVNWNVRGVATSLNMFMRIVGSAVGAALLGGILNLQMRAFIGTESKSLDVSNIDLLLDENRRKSMDTEMLEKIQNGLSFGLDHVFNGLFIIGILAFLIILFFPNVQLEEAEES</sequence>
<evidence type="ECO:0000256" key="7">
    <source>
        <dbReference type="SAM" id="Phobius"/>
    </source>
</evidence>
<dbReference type="SUPFAM" id="SSF103473">
    <property type="entry name" value="MFS general substrate transporter"/>
    <property type="match status" value="1"/>
</dbReference>
<feature type="transmembrane region" description="Helical" evidence="7">
    <location>
        <begin position="403"/>
        <end position="425"/>
    </location>
</feature>
<name>A0A317KVY0_9BACI</name>
<feature type="transmembrane region" description="Helical" evidence="7">
    <location>
        <begin position="48"/>
        <end position="67"/>
    </location>
</feature>
<dbReference type="GO" id="GO:0022857">
    <property type="term" value="F:transmembrane transporter activity"/>
    <property type="evidence" value="ECO:0007669"/>
    <property type="project" value="InterPro"/>
</dbReference>
<keyword evidence="4 7" id="KW-0812">Transmembrane</keyword>
<keyword evidence="6 7" id="KW-0472">Membrane</keyword>
<dbReference type="EMBL" id="QGTD01000013">
    <property type="protein sequence ID" value="PWU67526.1"/>
    <property type="molecule type" value="Genomic_DNA"/>
</dbReference>
<dbReference type="CDD" id="cd17502">
    <property type="entry name" value="MFS_Azr1_MDR_like"/>
    <property type="match status" value="1"/>
</dbReference>
<protein>
    <submittedName>
        <fullName evidence="9">MFS transporter</fullName>
    </submittedName>
</protein>
<feature type="transmembrane region" description="Helical" evidence="7">
    <location>
        <begin position="169"/>
        <end position="188"/>
    </location>
</feature>
<dbReference type="Proteomes" id="UP000245624">
    <property type="component" value="Unassembled WGS sequence"/>
</dbReference>
<dbReference type="InterPro" id="IPR011701">
    <property type="entry name" value="MFS"/>
</dbReference>
<comment type="subcellular location">
    <subcellularLocation>
        <location evidence="1">Cell membrane</location>
        <topology evidence="1">Multi-pass membrane protein</topology>
    </subcellularLocation>
</comment>
<feature type="transmembrane region" description="Helical" evidence="7">
    <location>
        <begin position="12"/>
        <end position="36"/>
    </location>
</feature>
<comment type="caution">
    <text evidence="9">The sequence shown here is derived from an EMBL/GenBank/DDBJ whole genome shotgun (WGS) entry which is preliminary data.</text>
</comment>
<feature type="transmembrane region" description="Helical" evidence="7">
    <location>
        <begin position="333"/>
        <end position="352"/>
    </location>
</feature>
<dbReference type="PANTHER" id="PTHR23501:SF191">
    <property type="entry name" value="VACUOLAR BASIC AMINO ACID TRANSPORTER 4"/>
    <property type="match status" value="1"/>
</dbReference>
<feature type="transmembrane region" description="Helical" evidence="7">
    <location>
        <begin position="268"/>
        <end position="288"/>
    </location>
</feature>
<proteinExistence type="predicted"/>
<evidence type="ECO:0000256" key="2">
    <source>
        <dbReference type="ARBA" id="ARBA00022448"/>
    </source>
</evidence>
<feature type="transmembrane region" description="Helical" evidence="7">
    <location>
        <begin position="468"/>
        <end position="486"/>
    </location>
</feature>
<feature type="transmembrane region" description="Helical" evidence="7">
    <location>
        <begin position="79"/>
        <end position="106"/>
    </location>
</feature>
<evidence type="ECO:0000256" key="4">
    <source>
        <dbReference type="ARBA" id="ARBA00022692"/>
    </source>
</evidence>
<evidence type="ECO:0000256" key="1">
    <source>
        <dbReference type="ARBA" id="ARBA00004651"/>
    </source>
</evidence>
<evidence type="ECO:0000256" key="6">
    <source>
        <dbReference type="ARBA" id="ARBA00023136"/>
    </source>
</evidence>
<dbReference type="AlphaFoldDB" id="A0A317KVY0"/>
<keyword evidence="2" id="KW-0813">Transport</keyword>
<dbReference type="FunFam" id="1.20.1720.10:FF:000004">
    <property type="entry name" value="EmrB/QacA family drug resistance transporter"/>
    <property type="match status" value="1"/>
</dbReference>
<dbReference type="InterPro" id="IPR020846">
    <property type="entry name" value="MFS_dom"/>
</dbReference>
<keyword evidence="3" id="KW-1003">Cell membrane</keyword>
<evidence type="ECO:0000313" key="10">
    <source>
        <dbReference type="Proteomes" id="UP000245624"/>
    </source>
</evidence>
<keyword evidence="5 7" id="KW-1133">Transmembrane helix</keyword>
<dbReference type="OrthoDB" id="9807274at2"/>
<evidence type="ECO:0000256" key="3">
    <source>
        <dbReference type="ARBA" id="ARBA00022475"/>
    </source>
</evidence>
<feature type="transmembrane region" description="Helical" evidence="7">
    <location>
        <begin position="112"/>
        <end position="130"/>
    </location>
</feature>
<dbReference type="Gene3D" id="1.20.1250.20">
    <property type="entry name" value="MFS general substrate transporter like domains"/>
    <property type="match status" value="1"/>
</dbReference>
<feature type="transmembrane region" description="Helical" evidence="7">
    <location>
        <begin position="300"/>
        <end position="326"/>
    </location>
</feature>
<accession>A0A317KVY0</accession>
<evidence type="ECO:0000259" key="8">
    <source>
        <dbReference type="PROSITE" id="PS50850"/>
    </source>
</evidence>
<feature type="domain" description="Major facilitator superfamily (MFS) profile" evidence="8">
    <location>
        <begin position="14"/>
        <end position="491"/>
    </location>
</feature>
<dbReference type="PROSITE" id="PS50850">
    <property type="entry name" value="MFS"/>
    <property type="match status" value="1"/>
</dbReference>
<dbReference type="PRINTS" id="PR01036">
    <property type="entry name" value="TCRTETB"/>
</dbReference>
<keyword evidence="10" id="KW-1185">Reference proteome</keyword>
<feature type="transmembrane region" description="Helical" evidence="7">
    <location>
        <begin position="226"/>
        <end position="247"/>
    </location>
</feature>
<feature type="transmembrane region" description="Helical" evidence="7">
    <location>
        <begin position="200"/>
        <end position="220"/>
    </location>
</feature>
<evidence type="ECO:0000313" key="9">
    <source>
        <dbReference type="EMBL" id="PWU67526.1"/>
    </source>
</evidence>
<dbReference type="InterPro" id="IPR036259">
    <property type="entry name" value="MFS_trans_sf"/>
</dbReference>
<evidence type="ECO:0000256" key="5">
    <source>
        <dbReference type="ARBA" id="ARBA00022989"/>
    </source>
</evidence>
<gene>
    <name evidence="9" type="ORF">DLJ74_13750</name>
</gene>
<organism evidence="9 10">
    <name type="scientific">Gracilibacillus dipsosauri</name>
    <dbReference type="NCBI Taxonomy" id="178340"/>
    <lineage>
        <taxon>Bacteria</taxon>
        <taxon>Bacillati</taxon>
        <taxon>Bacillota</taxon>
        <taxon>Bacilli</taxon>
        <taxon>Bacillales</taxon>
        <taxon>Bacillaceae</taxon>
        <taxon>Gracilibacillus</taxon>
    </lineage>
</organism>
<dbReference type="PANTHER" id="PTHR23501">
    <property type="entry name" value="MAJOR FACILITATOR SUPERFAMILY"/>
    <property type="match status" value="1"/>
</dbReference>
<dbReference type="Gene3D" id="1.20.1720.10">
    <property type="entry name" value="Multidrug resistance protein D"/>
    <property type="match status" value="1"/>
</dbReference>
<dbReference type="GO" id="GO:0005886">
    <property type="term" value="C:plasma membrane"/>
    <property type="evidence" value="ECO:0007669"/>
    <property type="project" value="UniProtKB-SubCell"/>
</dbReference>
<feature type="transmembrane region" description="Helical" evidence="7">
    <location>
        <begin position="142"/>
        <end position="163"/>
    </location>
</feature>
<feature type="transmembrane region" description="Helical" evidence="7">
    <location>
        <begin position="358"/>
        <end position="382"/>
    </location>
</feature>
<reference evidence="9 10" key="1">
    <citation type="submission" date="2018-05" db="EMBL/GenBank/DDBJ databases">
        <title>Genomic analysis of Gracilibacillus dipsosauri DD1 reveals novel features of a salt-tolerant amylase.</title>
        <authorList>
            <person name="Deutch C.E."/>
            <person name="Yang S."/>
        </authorList>
    </citation>
    <scope>NUCLEOTIDE SEQUENCE [LARGE SCALE GENOMIC DNA]</scope>
    <source>
        <strain evidence="9 10">DD1</strain>
    </source>
</reference>
<dbReference type="Pfam" id="PF07690">
    <property type="entry name" value="MFS_1"/>
    <property type="match status" value="1"/>
</dbReference>